<dbReference type="GO" id="GO:0030125">
    <property type="term" value="C:clathrin vesicle coat"/>
    <property type="evidence" value="ECO:0007669"/>
    <property type="project" value="TreeGrafter"/>
</dbReference>
<evidence type="ECO:0000313" key="3">
    <source>
        <dbReference type="EMBL" id="PRT53460.1"/>
    </source>
</evidence>
<feature type="region of interest" description="Disordered" evidence="1">
    <location>
        <begin position="136"/>
        <end position="190"/>
    </location>
</feature>
<dbReference type="GO" id="GO:0006897">
    <property type="term" value="P:endocytosis"/>
    <property type="evidence" value="ECO:0007669"/>
    <property type="project" value="InterPro"/>
</dbReference>
<dbReference type="RefSeq" id="XP_024663406.1">
    <property type="nucleotide sequence ID" value="XM_024807638.1"/>
</dbReference>
<dbReference type="PANTHER" id="PTHR12847">
    <property type="entry name" value="ATP-BINDING CASSETTE ABC TRANSPORTER-RELATED"/>
    <property type="match status" value="1"/>
</dbReference>
<feature type="compositionally biased region" description="Acidic residues" evidence="1">
    <location>
        <begin position="180"/>
        <end position="190"/>
    </location>
</feature>
<evidence type="ECO:0000259" key="2">
    <source>
        <dbReference type="Pfam" id="PF07933"/>
    </source>
</evidence>
<dbReference type="OrthoDB" id="10265489at2759"/>
<dbReference type="InterPro" id="IPR011993">
    <property type="entry name" value="PH-like_dom_sf"/>
</dbReference>
<sequence length="190" mass="20916">MVPNLPQVDVFAVPEPRYGRYLSKDWSLRWPLFRARLAIEDGPDFLKAQIVDSESGELIAEAPYNGQGGIRLCSDSSRHYVVIARKGEVNAVLGIGFVDHNQSFDFSLVLQSFARRKAAEQRMDSSWSSRLVASRASSDTTSSPLAPALAPPPGSSNRWSKFDSDSSSEDEAVVENKPDDGEDDFGDFQS</sequence>
<name>A0A2T0FER2_9ASCO</name>
<feature type="domain" description="NECAP PHear" evidence="2">
    <location>
        <begin position="6"/>
        <end position="126"/>
    </location>
</feature>
<reference evidence="3 4" key="1">
    <citation type="submission" date="2017-04" db="EMBL/GenBank/DDBJ databases">
        <title>Genome sequencing of [Candida] sorbophila.</title>
        <authorList>
            <person name="Ahn J.O."/>
        </authorList>
    </citation>
    <scope>NUCLEOTIDE SEQUENCE [LARGE SCALE GENOMIC DNA]</scope>
    <source>
        <strain evidence="3 4">DS02</strain>
    </source>
</reference>
<dbReference type="GeneID" id="36514829"/>
<dbReference type="Proteomes" id="UP000238350">
    <property type="component" value="Unassembled WGS sequence"/>
</dbReference>
<evidence type="ECO:0000256" key="1">
    <source>
        <dbReference type="SAM" id="MobiDB-lite"/>
    </source>
</evidence>
<protein>
    <submittedName>
        <fullName evidence="3">Adaptin ear-binding coat-associated protein 1</fullName>
    </submittedName>
</protein>
<dbReference type="PANTHER" id="PTHR12847:SF9">
    <property type="entry name" value="NECAP-LIKE PROTEIN CG9132"/>
    <property type="match status" value="1"/>
</dbReference>
<dbReference type="Gene3D" id="2.30.29.30">
    <property type="entry name" value="Pleckstrin-homology domain (PH domain)/Phosphotyrosine-binding domain (PTB)"/>
    <property type="match status" value="1"/>
</dbReference>
<dbReference type="EMBL" id="NDIQ01000001">
    <property type="protein sequence ID" value="PRT53460.1"/>
    <property type="molecule type" value="Genomic_DNA"/>
</dbReference>
<accession>A0A2T0FER2</accession>
<dbReference type="InterPro" id="IPR012466">
    <property type="entry name" value="NECAP_PHear"/>
</dbReference>
<proteinExistence type="predicted"/>
<organism evidence="3 4">
    <name type="scientific">Wickerhamiella sorbophila</name>
    <dbReference type="NCBI Taxonomy" id="45607"/>
    <lineage>
        <taxon>Eukaryota</taxon>
        <taxon>Fungi</taxon>
        <taxon>Dikarya</taxon>
        <taxon>Ascomycota</taxon>
        <taxon>Saccharomycotina</taxon>
        <taxon>Dipodascomycetes</taxon>
        <taxon>Dipodascales</taxon>
        <taxon>Trichomonascaceae</taxon>
        <taxon>Wickerhamiella</taxon>
    </lineage>
</organism>
<dbReference type="Pfam" id="PF07933">
    <property type="entry name" value="DUF1681"/>
    <property type="match status" value="1"/>
</dbReference>
<dbReference type="AlphaFoldDB" id="A0A2T0FER2"/>
<keyword evidence="4" id="KW-1185">Reference proteome</keyword>
<evidence type="ECO:0000313" key="4">
    <source>
        <dbReference type="Proteomes" id="UP000238350"/>
    </source>
</evidence>
<gene>
    <name evidence="3" type="ORF">B9G98_01080</name>
</gene>
<comment type="caution">
    <text evidence="3">The sequence shown here is derived from an EMBL/GenBank/DDBJ whole genome shotgun (WGS) entry which is preliminary data.</text>
</comment>
<dbReference type="SUPFAM" id="SSF50729">
    <property type="entry name" value="PH domain-like"/>
    <property type="match status" value="1"/>
</dbReference>
<dbReference type="STRING" id="45607.A0A2T0FER2"/>